<feature type="transmembrane region" description="Helical" evidence="1">
    <location>
        <begin position="198"/>
        <end position="215"/>
    </location>
</feature>
<evidence type="ECO:0000256" key="1">
    <source>
        <dbReference type="SAM" id="Phobius"/>
    </source>
</evidence>
<dbReference type="GO" id="GO:0004175">
    <property type="term" value="F:endopeptidase activity"/>
    <property type="evidence" value="ECO:0007669"/>
    <property type="project" value="UniProtKB-ARBA"/>
</dbReference>
<dbReference type="InterPro" id="IPR003675">
    <property type="entry name" value="Rce1/LyrA-like_dom"/>
</dbReference>
<reference evidence="3 4" key="1">
    <citation type="journal article" date="2011" name="Stand. Genomic Sci.">
        <title>Complete genome sequence of Haliscomenobacter hydrossis type strain (O).</title>
        <authorList>
            <consortium name="US DOE Joint Genome Institute (JGI-PGF)"/>
            <person name="Daligault H."/>
            <person name="Lapidus A."/>
            <person name="Zeytun A."/>
            <person name="Nolan M."/>
            <person name="Lucas S."/>
            <person name="Del Rio T.G."/>
            <person name="Tice H."/>
            <person name="Cheng J.F."/>
            <person name="Tapia R."/>
            <person name="Han C."/>
            <person name="Goodwin L."/>
            <person name="Pitluck S."/>
            <person name="Liolios K."/>
            <person name="Pagani I."/>
            <person name="Ivanova N."/>
            <person name="Huntemann M."/>
            <person name="Mavromatis K."/>
            <person name="Mikhailova N."/>
            <person name="Pati A."/>
            <person name="Chen A."/>
            <person name="Palaniappan K."/>
            <person name="Land M."/>
            <person name="Hauser L."/>
            <person name="Brambilla E.M."/>
            <person name="Rohde M."/>
            <person name="Verbarg S."/>
            <person name="Goker M."/>
            <person name="Bristow J."/>
            <person name="Eisen J.A."/>
            <person name="Markowitz V."/>
            <person name="Hugenholtz P."/>
            <person name="Kyrpides N.C."/>
            <person name="Klenk H.P."/>
            <person name="Woyke T."/>
        </authorList>
    </citation>
    <scope>NUCLEOTIDE SEQUENCE [LARGE SCALE GENOMIC DNA]</scope>
    <source>
        <strain evidence="4">ATCC 27775 / DSM 1100 / LMG 10767 / O</strain>
    </source>
</reference>
<feature type="transmembrane region" description="Helical" evidence="1">
    <location>
        <begin position="145"/>
        <end position="165"/>
    </location>
</feature>
<keyword evidence="1" id="KW-1133">Transmembrane helix</keyword>
<dbReference type="EMBL" id="CP002691">
    <property type="protein sequence ID" value="AEE53151.1"/>
    <property type="molecule type" value="Genomic_DNA"/>
</dbReference>
<dbReference type="GO" id="GO:0080120">
    <property type="term" value="P:CAAX-box protein maturation"/>
    <property type="evidence" value="ECO:0007669"/>
    <property type="project" value="UniProtKB-ARBA"/>
</dbReference>
<feature type="transmembrane region" description="Helical" evidence="1">
    <location>
        <begin position="41"/>
        <end position="62"/>
    </location>
</feature>
<dbReference type="Proteomes" id="UP000008461">
    <property type="component" value="Chromosome"/>
</dbReference>
<feature type="transmembrane region" description="Helical" evidence="1">
    <location>
        <begin position="235"/>
        <end position="256"/>
    </location>
</feature>
<feature type="domain" description="CAAX prenyl protease 2/Lysostaphin resistance protein A-like" evidence="2">
    <location>
        <begin position="107"/>
        <end position="210"/>
    </location>
</feature>
<dbReference type="RefSeq" id="WP_013767685.1">
    <property type="nucleotide sequence ID" value="NC_015510.1"/>
</dbReference>
<feature type="transmembrane region" description="Helical" evidence="1">
    <location>
        <begin position="5"/>
        <end position="21"/>
    </location>
</feature>
<proteinExistence type="predicted"/>
<feature type="transmembrane region" description="Helical" evidence="1">
    <location>
        <begin position="107"/>
        <end position="133"/>
    </location>
</feature>
<accession>F4L7C4</accession>
<name>F4L7C4_HALH1</name>
<dbReference type="Pfam" id="PF02517">
    <property type="entry name" value="Rce1-like"/>
    <property type="match status" value="1"/>
</dbReference>
<keyword evidence="1" id="KW-0812">Transmembrane</keyword>
<evidence type="ECO:0000313" key="3">
    <source>
        <dbReference type="EMBL" id="AEE53151.1"/>
    </source>
</evidence>
<dbReference type="HOGENOM" id="CLU_1033527_0_0_10"/>
<organism evidence="3 4">
    <name type="scientific">Haliscomenobacter hydrossis (strain ATCC 27775 / DSM 1100 / LMG 10767 / O)</name>
    <dbReference type="NCBI Taxonomy" id="760192"/>
    <lineage>
        <taxon>Bacteria</taxon>
        <taxon>Pseudomonadati</taxon>
        <taxon>Bacteroidota</taxon>
        <taxon>Saprospiria</taxon>
        <taxon>Saprospirales</taxon>
        <taxon>Haliscomenobacteraceae</taxon>
        <taxon>Haliscomenobacter</taxon>
    </lineage>
</organism>
<dbReference type="STRING" id="760192.Halhy_5326"/>
<protein>
    <submittedName>
        <fullName evidence="3">Abortive infection protein</fullName>
    </submittedName>
</protein>
<feature type="transmembrane region" description="Helical" evidence="1">
    <location>
        <begin position="83"/>
        <end position="101"/>
    </location>
</feature>
<reference key="2">
    <citation type="submission" date="2011-04" db="EMBL/GenBank/DDBJ databases">
        <title>Complete sequence of chromosome of Haliscomenobacter hydrossis DSM 1100.</title>
        <authorList>
            <consortium name="US DOE Joint Genome Institute (JGI-PGF)"/>
            <person name="Lucas S."/>
            <person name="Han J."/>
            <person name="Lapidus A."/>
            <person name="Bruce D."/>
            <person name="Goodwin L."/>
            <person name="Pitluck S."/>
            <person name="Peters L."/>
            <person name="Kyrpides N."/>
            <person name="Mavromatis K."/>
            <person name="Ivanova N."/>
            <person name="Ovchinnikova G."/>
            <person name="Pagani I."/>
            <person name="Daligault H."/>
            <person name="Detter J.C."/>
            <person name="Han C."/>
            <person name="Land M."/>
            <person name="Hauser L."/>
            <person name="Markowitz V."/>
            <person name="Cheng J.-F."/>
            <person name="Hugenholtz P."/>
            <person name="Woyke T."/>
            <person name="Wu D."/>
            <person name="Verbarg S."/>
            <person name="Frueling A."/>
            <person name="Brambilla E."/>
            <person name="Klenk H.-P."/>
            <person name="Eisen J.A."/>
        </authorList>
    </citation>
    <scope>NUCLEOTIDE SEQUENCE</scope>
    <source>
        <strain>DSM 1100</strain>
    </source>
</reference>
<feature type="transmembrane region" description="Helical" evidence="1">
    <location>
        <begin position="171"/>
        <end position="191"/>
    </location>
</feature>
<gene>
    <name evidence="3" type="ordered locus">Halhy_5326</name>
</gene>
<dbReference type="KEGG" id="hhy:Halhy_5326"/>
<evidence type="ECO:0000259" key="2">
    <source>
        <dbReference type="Pfam" id="PF02517"/>
    </source>
</evidence>
<evidence type="ECO:0000313" key="4">
    <source>
        <dbReference type="Proteomes" id="UP000008461"/>
    </source>
</evidence>
<dbReference type="AlphaFoldDB" id="F4L7C4"/>
<keyword evidence="1" id="KW-0472">Membrane</keyword>
<keyword evidence="4" id="KW-1185">Reference proteome</keyword>
<sequence length="269" mass="29617">MKKNLTSAILIAIGFIALLWFEKPLRTWFINNGAEALTAKFSAGTMVRLLLFSLALGLIYRLNLQRFAGFSPKMKVHHLQSTMIALAFIAMGIVGNYGTYVNSEPRLLLLFFTSVMCVGLVEEFVFRGLVLPLFIKSFQTHKNALLLSVLCSSLLFGVVHFLNLFQQPDNLLGITSQVFFAISIGVFFGGLMLRTRNILVPAILHGLVNFAFGAAELKAATLPDSTAKLANGADWNSIVPTAIFFLFILYGGLFMVKKSDANLVLSKLN</sequence>
<dbReference type="eggNOG" id="COG1266">
    <property type="taxonomic scope" value="Bacteria"/>
</dbReference>